<dbReference type="EMBL" id="SSTE01010863">
    <property type="protein sequence ID" value="KAA0052202.1"/>
    <property type="molecule type" value="Genomic_DNA"/>
</dbReference>
<name>A0A5A7U8X5_CUCMM</name>
<dbReference type="Proteomes" id="UP000321393">
    <property type="component" value="Unassembled WGS sequence"/>
</dbReference>
<organism evidence="2 3">
    <name type="scientific">Cucumis melo var. makuwa</name>
    <name type="common">Oriental melon</name>
    <dbReference type="NCBI Taxonomy" id="1194695"/>
    <lineage>
        <taxon>Eukaryota</taxon>
        <taxon>Viridiplantae</taxon>
        <taxon>Streptophyta</taxon>
        <taxon>Embryophyta</taxon>
        <taxon>Tracheophyta</taxon>
        <taxon>Spermatophyta</taxon>
        <taxon>Magnoliopsida</taxon>
        <taxon>eudicotyledons</taxon>
        <taxon>Gunneridae</taxon>
        <taxon>Pentapetalae</taxon>
        <taxon>rosids</taxon>
        <taxon>fabids</taxon>
        <taxon>Cucurbitales</taxon>
        <taxon>Cucurbitaceae</taxon>
        <taxon>Benincaseae</taxon>
        <taxon>Cucumis</taxon>
    </lineage>
</organism>
<gene>
    <name evidence="2" type="ORF">E6C27_scaffold207G00120</name>
</gene>
<dbReference type="AlphaFoldDB" id="A0A5A7U8X5"/>
<feature type="compositionally biased region" description="Polar residues" evidence="1">
    <location>
        <begin position="83"/>
        <end position="98"/>
    </location>
</feature>
<comment type="caution">
    <text evidence="2">The sequence shown here is derived from an EMBL/GenBank/DDBJ whole genome shotgun (WGS) entry which is preliminary data.</text>
</comment>
<dbReference type="GO" id="GO:0008233">
    <property type="term" value="F:peptidase activity"/>
    <property type="evidence" value="ECO:0007669"/>
    <property type="project" value="UniProtKB-KW"/>
</dbReference>
<protein>
    <submittedName>
        <fullName evidence="2">Gag protease polyprotein</fullName>
    </submittedName>
</protein>
<feature type="region of interest" description="Disordered" evidence="1">
    <location>
        <begin position="46"/>
        <end position="98"/>
    </location>
</feature>
<accession>A0A5A7U8X5</accession>
<sequence length="270" mass="29869">MLTLRPFSEVESHFADAKFHTKSDDVSKVISTEVLVAKGTYNHKQGTITTKESNKGNALNSQENDEPTTQAKSEAPESEKIRLSTSTTDDQNQGSISGSTQLSAFQRLNTTAKKVQSTSPTPVTRESAFKRLSVLVTRGQKKPLISVSRKPGLVIRDEEIHSVVPSRMKTNMFFSVNTESLLKIKRYYVVFTRPKNNELEDEVDVAGCSHVTIEEASDHEAFEEDAKATPLSLEDGGQSMIDELKEVDLGTIEEARPTFISAQLSDDDEN</sequence>
<feature type="compositionally biased region" description="Polar residues" evidence="1">
    <location>
        <begin position="46"/>
        <end position="72"/>
    </location>
</feature>
<evidence type="ECO:0000313" key="2">
    <source>
        <dbReference type="EMBL" id="KAA0052202.1"/>
    </source>
</evidence>
<dbReference type="GO" id="GO:0006508">
    <property type="term" value="P:proteolysis"/>
    <property type="evidence" value="ECO:0007669"/>
    <property type="project" value="UniProtKB-KW"/>
</dbReference>
<evidence type="ECO:0000313" key="3">
    <source>
        <dbReference type="Proteomes" id="UP000321393"/>
    </source>
</evidence>
<keyword evidence="2" id="KW-0645">Protease</keyword>
<reference evidence="2 3" key="1">
    <citation type="submission" date="2019-08" db="EMBL/GenBank/DDBJ databases">
        <title>Draft genome sequences of two oriental melons (Cucumis melo L. var makuwa).</title>
        <authorList>
            <person name="Kwon S.-Y."/>
        </authorList>
    </citation>
    <scope>NUCLEOTIDE SEQUENCE [LARGE SCALE GENOMIC DNA]</scope>
    <source>
        <strain evidence="3">cv. SW 3</strain>
        <tissue evidence="2">Leaf</tissue>
    </source>
</reference>
<keyword evidence="2" id="KW-0378">Hydrolase</keyword>
<proteinExistence type="predicted"/>
<evidence type="ECO:0000256" key="1">
    <source>
        <dbReference type="SAM" id="MobiDB-lite"/>
    </source>
</evidence>